<dbReference type="EMBL" id="OQ630909">
    <property type="protein sequence ID" value="WMC21066.1"/>
    <property type="molecule type" value="Genomic_DNA"/>
</dbReference>
<accession>A0AA50KUW0</accession>
<protein>
    <submittedName>
        <fullName evidence="2">ATP synthase F0 subunit 8</fullName>
    </submittedName>
</protein>
<organism evidence="2">
    <name type="scientific">Japanagallia multispina</name>
    <dbReference type="NCBI Taxonomy" id="3071386"/>
    <lineage>
        <taxon>Eukaryota</taxon>
        <taxon>Metazoa</taxon>
        <taxon>Ecdysozoa</taxon>
        <taxon>Arthropoda</taxon>
        <taxon>Hexapoda</taxon>
        <taxon>Insecta</taxon>
        <taxon>Pterygota</taxon>
        <taxon>Neoptera</taxon>
        <taxon>Paraneoptera</taxon>
        <taxon>Hemiptera</taxon>
        <taxon>Auchenorrhyncha</taxon>
        <taxon>Membracoidea</taxon>
        <taxon>Cicadellidae</taxon>
        <taxon>Megophthalminae</taxon>
        <taxon>Japanagallia</taxon>
    </lineage>
</organism>
<sequence>MPQMAPMWWLSLSMMFNMTMMITISTIYFNKNTLLKKYMKPSKTNMNWKW</sequence>
<feature type="transmembrane region" description="Helical" evidence="1">
    <location>
        <begin position="6"/>
        <end position="29"/>
    </location>
</feature>
<dbReference type="GeneID" id="84370032"/>
<dbReference type="CTD" id="4509"/>
<evidence type="ECO:0000313" key="2">
    <source>
        <dbReference type="EMBL" id="WMC21066.1"/>
    </source>
</evidence>
<proteinExistence type="predicted"/>
<evidence type="ECO:0000256" key="1">
    <source>
        <dbReference type="SAM" id="Phobius"/>
    </source>
</evidence>
<keyword evidence="1" id="KW-1133">Transmembrane helix</keyword>
<reference evidence="2" key="1">
    <citation type="submission" date="2023-03" db="EMBL/GenBank/DDBJ databases">
        <authorList>
            <person name="Li M."/>
            <person name="Wang J."/>
            <person name="Dai R."/>
        </authorList>
    </citation>
    <scope>NUCLEOTIDE SEQUENCE</scope>
</reference>
<dbReference type="AlphaFoldDB" id="A0AA50KUW0"/>
<geneLocation type="mitochondrion" evidence="2"/>
<keyword evidence="1" id="KW-0472">Membrane</keyword>
<name>A0AA50KUW0_9HEMI</name>
<gene>
    <name evidence="2" type="primary">ATP8</name>
</gene>
<keyword evidence="1" id="KW-0812">Transmembrane</keyword>
<keyword evidence="2" id="KW-0496">Mitochondrion</keyword>
<dbReference type="RefSeq" id="YP_010944854.1">
    <property type="nucleotide sequence ID" value="NC_082333.1"/>
</dbReference>